<sequence>MEIPEVIEERRLCRGKRVALVQRVYRIGNDFVARDVVCFGQSVAVLAIKNNKVLLIKQFRPPIGRWIIEIPAGRVEPGEQPEQAAVRELREEVGYEPGRLTKISSVYPSPGYSDEVIHIYLATDLRYVGASPEAGELIEVIEVDMDRALDIVLSEGVADAKTVLALTLFRMLTT</sequence>
<dbReference type="CDD" id="cd03424">
    <property type="entry name" value="NUDIX_ADPRase_Nudt5_UGPPase_Nudt14"/>
    <property type="match status" value="1"/>
</dbReference>
<dbReference type="PROSITE" id="PS00893">
    <property type="entry name" value="NUDIX_BOX"/>
    <property type="match status" value="1"/>
</dbReference>
<dbReference type="GO" id="GO:0006753">
    <property type="term" value="P:nucleoside phosphate metabolic process"/>
    <property type="evidence" value="ECO:0007669"/>
    <property type="project" value="TreeGrafter"/>
</dbReference>
<dbReference type="SUPFAM" id="SSF55811">
    <property type="entry name" value="Nudix"/>
    <property type="match status" value="1"/>
</dbReference>
<dbReference type="InterPro" id="IPR000086">
    <property type="entry name" value="NUDIX_hydrolase_dom"/>
</dbReference>
<evidence type="ECO:0000313" key="4">
    <source>
        <dbReference type="EMBL" id="HEW52747.1"/>
    </source>
</evidence>
<evidence type="ECO:0000259" key="3">
    <source>
        <dbReference type="PROSITE" id="PS51462"/>
    </source>
</evidence>
<protein>
    <submittedName>
        <fullName evidence="4">NUDIX hydrolase</fullName>
    </submittedName>
</protein>
<accession>A0A7C2VLR3</accession>
<dbReference type="GO" id="GO:0019693">
    <property type="term" value="P:ribose phosphate metabolic process"/>
    <property type="evidence" value="ECO:0007669"/>
    <property type="project" value="TreeGrafter"/>
</dbReference>
<comment type="caution">
    <text evidence="4">The sequence shown here is derived from an EMBL/GenBank/DDBJ whole genome shotgun (WGS) entry which is preliminary data.</text>
</comment>
<dbReference type="PANTHER" id="PTHR11839:SF18">
    <property type="entry name" value="NUDIX HYDROLASE DOMAIN-CONTAINING PROTEIN"/>
    <property type="match status" value="1"/>
</dbReference>
<dbReference type="InterPro" id="IPR020476">
    <property type="entry name" value="Nudix_hydrolase"/>
</dbReference>
<proteinExistence type="predicted"/>
<organism evidence="4">
    <name type="scientific">Ignisphaera aggregans</name>
    <dbReference type="NCBI Taxonomy" id="334771"/>
    <lineage>
        <taxon>Archaea</taxon>
        <taxon>Thermoproteota</taxon>
        <taxon>Thermoprotei</taxon>
        <taxon>Desulfurococcales</taxon>
        <taxon>Desulfurococcaceae</taxon>
        <taxon>Ignisphaera</taxon>
    </lineage>
</organism>
<dbReference type="GO" id="GO:0016462">
    <property type="term" value="F:pyrophosphatase activity"/>
    <property type="evidence" value="ECO:0007669"/>
    <property type="project" value="UniProtKB-ARBA"/>
</dbReference>
<evidence type="ECO:0000256" key="1">
    <source>
        <dbReference type="ARBA" id="ARBA00001946"/>
    </source>
</evidence>
<reference evidence="4" key="1">
    <citation type="journal article" date="2020" name="mSystems">
        <title>Genome- and Community-Level Interaction Insights into Carbon Utilization and Element Cycling Functions of Hydrothermarchaeota in Hydrothermal Sediment.</title>
        <authorList>
            <person name="Zhou Z."/>
            <person name="Liu Y."/>
            <person name="Xu W."/>
            <person name="Pan J."/>
            <person name="Luo Z.H."/>
            <person name="Li M."/>
        </authorList>
    </citation>
    <scope>NUCLEOTIDE SEQUENCE [LARGE SCALE GENOMIC DNA]</scope>
    <source>
        <strain evidence="4">SpSt-16</strain>
    </source>
</reference>
<gene>
    <name evidence="4" type="ORF">ENO77_01010</name>
</gene>
<dbReference type="PRINTS" id="PR00502">
    <property type="entry name" value="NUDIXFAMILY"/>
</dbReference>
<feature type="domain" description="Nudix hydrolase" evidence="3">
    <location>
        <begin position="38"/>
        <end position="165"/>
    </location>
</feature>
<dbReference type="EMBL" id="DSGT01000002">
    <property type="protein sequence ID" value="HEW52747.1"/>
    <property type="molecule type" value="Genomic_DNA"/>
</dbReference>
<dbReference type="PROSITE" id="PS51462">
    <property type="entry name" value="NUDIX"/>
    <property type="match status" value="1"/>
</dbReference>
<dbReference type="InterPro" id="IPR015797">
    <property type="entry name" value="NUDIX_hydrolase-like_dom_sf"/>
</dbReference>
<dbReference type="Gene3D" id="3.90.79.10">
    <property type="entry name" value="Nucleoside Triphosphate Pyrophosphohydrolase"/>
    <property type="match status" value="1"/>
</dbReference>
<dbReference type="AlphaFoldDB" id="A0A7C2VLR3"/>
<comment type="cofactor">
    <cofactor evidence="1">
        <name>Mg(2+)</name>
        <dbReference type="ChEBI" id="CHEBI:18420"/>
    </cofactor>
</comment>
<dbReference type="PANTHER" id="PTHR11839">
    <property type="entry name" value="UDP/ADP-SUGAR PYROPHOSPHATASE"/>
    <property type="match status" value="1"/>
</dbReference>
<dbReference type="Pfam" id="PF00293">
    <property type="entry name" value="NUDIX"/>
    <property type="match status" value="1"/>
</dbReference>
<dbReference type="InterPro" id="IPR020084">
    <property type="entry name" value="NUDIX_hydrolase_CS"/>
</dbReference>
<evidence type="ECO:0000256" key="2">
    <source>
        <dbReference type="ARBA" id="ARBA00022801"/>
    </source>
</evidence>
<name>A0A7C2VLR3_9CREN</name>
<keyword evidence="2 4" id="KW-0378">Hydrolase</keyword>